<sequence length="217" mass="23870">MAKPDGTLDPAQLGGGWLRNYRPKSKSRAKSAQGAEVTQPCAEIPTDVAHYFGWDFPEYSEETTDAVGVFLTIGDHCRKDLETIGIAATHYGSGLLDREAYKVGWRGGGEPPPDLGLSKMADADPIGPEEVFDDLNSQLLNFGLVRRFGRAMAPDDPNDKDAVPFDINDPIIVASRMIHLAVHFYMEDLKRRRRGLGIVSPRGKAFLKKEVADGEEK</sequence>
<dbReference type="Proteomes" id="UP000673383">
    <property type="component" value="Unassembled WGS sequence"/>
</dbReference>
<gene>
    <name evidence="2" type="ORF">JOH49_007219</name>
</gene>
<dbReference type="AlphaFoldDB" id="A0A8I1YCR2"/>
<evidence type="ECO:0000313" key="3">
    <source>
        <dbReference type="Proteomes" id="UP000673383"/>
    </source>
</evidence>
<feature type="region of interest" description="Disordered" evidence="1">
    <location>
        <begin position="1"/>
        <end position="38"/>
    </location>
</feature>
<accession>A0A8I1YCR2</accession>
<evidence type="ECO:0000313" key="2">
    <source>
        <dbReference type="EMBL" id="MBP1297466.1"/>
    </source>
</evidence>
<comment type="caution">
    <text evidence="2">The sequence shown here is derived from an EMBL/GenBank/DDBJ whole genome shotgun (WGS) entry which is preliminary data.</text>
</comment>
<proteinExistence type="predicted"/>
<evidence type="ECO:0000256" key="1">
    <source>
        <dbReference type="SAM" id="MobiDB-lite"/>
    </source>
</evidence>
<reference evidence="2" key="1">
    <citation type="submission" date="2021-02" db="EMBL/GenBank/DDBJ databases">
        <title>Genomic Encyclopedia of Type Strains, Phase IV (KMG-V): Genome sequencing to study the core and pangenomes of soil and plant-associated prokaryotes.</title>
        <authorList>
            <person name="Whitman W."/>
        </authorList>
    </citation>
    <scope>NUCLEOTIDE SEQUENCE</scope>
    <source>
        <strain evidence="2">USDA 406</strain>
    </source>
</reference>
<name>A0A8I1YCR2_BRAEL</name>
<dbReference type="RefSeq" id="WP_209945228.1">
    <property type="nucleotide sequence ID" value="NZ_JAFICZ010000001.1"/>
</dbReference>
<organism evidence="2 3">
    <name type="scientific">Bradyrhizobium elkanii</name>
    <dbReference type="NCBI Taxonomy" id="29448"/>
    <lineage>
        <taxon>Bacteria</taxon>
        <taxon>Pseudomonadati</taxon>
        <taxon>Pseudomonadota</taxon>
        <taxon>Alphaproteobacteria</taxon>
        <taxon>Hyphomicrobiales</taxon>
        <taxon>Nitrobacteraceae</taxon>
        <taxon>Bradyrhizobium</taxon>
    </lineage>
</organism>
<protein>
    <submittedName>
        <fullName evidence="2">Uncharacterized protein</fullName>
    </submittedName>
</protein>
<dbReference type="EMBL" id="JAFICZ010000001">
    <property type="protein sequence ID" value="MBP1297466.1"/>
    <property type="molecule type" value="Genomic_DNA"/>
</dbReference>